<evidence type="ECO:0008006" key="3">
    <source>
        <dbReference type="Google" id="ProtNLM"/>
    </source>
</evidence>
<evidence type="ECO:0000313" key="2">
    <source>
        <dbReference type="Proteomes" id="UP000812013"/>
    </source>
</evidence>
<sequence>MADRAVEAFLRGTWTVEATMPGGGPAVRGRATVELSFWSIDWGAGAEVWKGSHRLHGGGQLAIEITEGPKALTREQGTQAHMVPMTVGDRFELTLPWQPPGARRAADDQVLTVAYDGKTLTIRHVERGGSVSTYVCNRA</sequence>
<name>A0ABS6ZDG4_9ACTN</name>
<gene>
    <name evidence="1" type="ORF">GPJ59_29015</name>
</gene>
<dbReference type="Proteomes" id="UP000812013">
    <property type="component" value="Unassembled WGS sequence"/>
</dbReference>
<reference evidence="1 2" key="1">
    <citation type="submission" date="2019-12" db="EMBL/GenBank/DDBJ databases">
        <title>Genome sequence of Streptomyces bambusae.</title>
        <authorList>
            <person name="Bansal K."/>
            <person name="Choksket S."/>
            <person name="Korpole S."/>
            <person name="Patil P.B."/>
        </authorList>
    </citation>
    <scope>NUCLEOTIDE SEQUENCE [LARGE SCALE GENOMIC DNA]</scope>
    <source>
        <strain evidence="1 2">SK60</strain>
    </source>
</reference>
<comment type="caution">
    <text evidence="1">The sequence shown here is derived from an EMBL/GenBank/DDBJ whole genome shotgun (WGS) entry which is preliminary data.</text>
</comment>
<proteinExistence type="predicted"/>
<evidence type="ECO:0000313" key="1">
    <source>
        <dbReference type="EMBL" id="MBW5485803.1"/>
    </source>
</evidence>
<accession>A0ABS6ZDG4</accession>
<protein>
    <recommendedName>
        <fullName evidence="3">Lipocalin-like domain-containing protein</fullName>
    </recommendedName>
</protein>
<organism evidence="1 2">
    <name type="scientific">Streptomyces bambusae</name>
    <dbReference type="NCBI Taxonomy" id="1550616"/>
    <lineage>
        <taxon>Bacteria</taxon>
        <taxon>Bacillati</taxon>
        <taxon>Actinomycetota</taxon>
        <taxon>Actinomycetes</taxon>
        <taxon>Kitasatosporales</taxon>
        <taxon>Streptomycetaceae</taxon>
        <taxon>Streptomyces</taxon>
    </lineage>
</organism>
<dbReference type="EMBL" id="WTFF01000298">
    <property type="protein sequence ID" value="MBW5485803.1"/>
    <property type="molecule type" value="Genomic_DNA"/>
</dbReference>
<keyword evidence="2" id="KW-1185">Reference proteome</keyword>
<dbReference type="RefSeq" id="WP_219670701.1">
    <property type="nucleotide sequence ID" value="NZ_WTFF01000298.1"/>
</dbReference>